<dbReference type="GO" id="GO:0035251">
    <property type="term" value="F:UDP-glucosyltransferase activity"/>
    <property type="evidence" value="ECO:0007669"/>
    <property type="project" value="UniProtKB-ARBA"/>
</dbReference>
<accession>A0ABD3LW96</accession>
<evidence type="ECO:0000256" key="5">
    <source>
        <dbReference type="RuleBase" id="RU362057"/>
    </source>
</evidence>
<dbReference type="EC" id="2.4.1.-" evidence="5"/>
<name>A0ABD3LW96_EUCGL</name>
<keyword evidence="3 4" id="KW-0808">Transferase</keyword>
<dbReference type="PANTHER" id="PTHR48048:SF41">
    <property type="entry name" value="GLYCOSYLTRANSFERASE"/>
    <property type="match status" value="1"/>
</dbReference>
<keyword evidence="7" id="KW-1185">Reference proteome</keyword>
<dbReference type="FunFam" id="3.40.50.2000:FF:000020">
    <property type="entry name" value="Glycosyltransferase"/>
    <property type="match status" value="1"/>
</dbReference>
<dbReference type="AlphaFoldDB" id="A0ABD3LW96"/>
<protein>
    <recommendedName>
        <fullName evidence="5">Glycosyltransferase</fullName>
        <ecNumber evidence="5">2.4.1.-</ecNumber>
    </recommendedName>
</protein>
<comment type="similarity">
    <text evidence="1 4">Belongs to the UDP-glycosyltransferase family.</text>
</comment>
<dbReference type="InterPro" id="IPR035595">
    <property type="entry name" value="UDP_glycos_trans_CS"/>
</dbReference>
<dbReference type="FunFam" id="3.40.50.2000:FF:000095">
    <property type="entry name" value="Glycosyltransferase"/>
    <property type="match status" value="1"/>
</dbReference>
<evidence type="ECO:0000313" key="7">
    <source>
        <dbReference type="Proteomes" id="UP001634007"/>
    </source>
</evidence>
<proteinExistence type="inferred from homology"/>
<dbReference type="Pfam" id="PF00201">
    <property type="entry name" value="UDPGT"/>
    <property type="match status" value="1"/>
</dbReference>
<reference evidence="6 7" key="1">
    <citation type="submission" date="2024-11" db="EMBL/GenBank/DDBJ databases">
        <title>Chromosome-level genome assembly of Eucalyptus globulus Labill. provides insights into its genome evolution.</title>
        <authorList>
            <person name="Li X."/>
        </authorList>
    </citation>
    <scope>NUCLEOTIDE SEQUENCE [LARGE SCALE GENOMIC DNA]</scope>
    <source>
        <strain evidence="6">CL2024</strain>
        <tissue evidence="6">Fresh tender leaves</tissue>
    </source>
</reference>
<gene>
    <name evidence="6" type="ORF">ACJRO7_002683</name>
</gene>
<dbReference type="Gene3D" id="3.40.50.2000">
    <property type="entry name" value="Glycogen Phosphorylase B"/>
    <property type="match status" value="2"/>
</dbReference>
<dbReference type="PROSITE" id="PS00375">
    <property type="entry name" value="UDPGT"/>
    <property type="match status" value="1"/>
</dbReference>
<evidence type="ECO:0000256" key="3">
    <source>
        <dbReference type="ARBA" id="ARBA00022679"/>
    </source>
</evidence>
<dbReference type="SUPFAM" id="SSF53756">
    <property type="entry name" value="UDP-Glycosyltransferase/glycogen phosphorylase"/>
    <property type="match status" value="1"/>
</dbReference>
<dbReference type="PANTHER" id="PTHR48048">
    <property type="entry name" value="GLYCOSYLTRANSFERASE"/>
    <property type="match status" value="1"/>
</dbReference>
<dbReference type="EMBL" id="JBJKBG010000001">
    <property type="protein sequence ID" value="KAL3755672.1"/>
    <property type="molecule type" value="Genomic_DNA"/>
</dbReference>
<keyword evidence="2 4" id="KW-0328">Glycosyltransferase</keyword>
<dbReference type="CDD" id="cd03784">
    <property type="entry name" value="GT1_Gtf-like"/>
    <property type="match status" value="1"/>
</dbReference>
<organism evidence="6 7">
    <name type="scientific">Eucalyptus globulus</name>
    <name type="common">Tasmanian blue gum</name>
    <dbReference type="NCBI Taxonomy" id="34317"/>
    <lineage>
        <taxon>Eukaryota</taxon>
        <taxon>Viridiplantae</taxon>
        <taxon>Streptophyta</taxon>
        <taxon>Embryophyta</taxon>
        <taxon>Tracheophyta</taxon>
        <taxon>Spermatophyta</taxon>
        <taxon>Magnoliopsida</taxon>
        <taxon>eudicotyledons</taxon>
        <taxon>Gunneridae</taxon>
        <taxon>Pentapetalae</taxon>
        <taxon>rosids</taxon>
        <taxon>malvids</taxon>
        <taxon>Myrtales</taxon>
        <taxon>Myrtaceae</taxon>
        <taxon>Myrtoideae</taxon>
        <taxon>Eucalypteae</taxon>
        <taxon>Eucalyptus</taxon>
    </lineage>
</organism>
<evidence type="ECO:0000256" key="1">
    <source>
        <dbReference type="ARBA" id="ARBA00009995"/>
    </source>
</evidence>
<sequence length="507" mass="54367">MDGSIVLYPSPGRGHLASMVELAKHILCHHPSFSVTVLLLSTPPPDTHFIATISASHPSITFHHLPAVSVPNSDHLSSSSPANFIYSTFEIVSLLNPTLHQTLGSLSRSSAIKAFVIDFFCNAAFGVSASLNIPTYYYYTSGASGLALFLYIPALHKNYPEGFKDLNVPIQVPGFPPVSPRDMPMVISDRSLRVYSHFLDTAIQMANSAGIIVNTFDSFQASALKALRDGLCVPDGATPPTYCVGPLVASGGGIEGGSERHECLGWLDSQPSRSVLFLSFGSMGVFSTRQLKEMASGLERSGVRFLWVVRVPPPHDEARRTSVELEPSAKSFLPEGFVDRTRGRGMIVESWAPQVEVLSHGSVGGFVTHCGWNSILEAVCHGVPMLAWPLYAEQRLNRVYLVEEMKLALSVTESEEEDGLVSADELEERVNELMRSEKGRAIRDRVLAMREAATAALSKGGSSLSALAKLIGSIKAGLSEVDVHDLVTSSVGVGGDVGGASTVTISS</sequence>
<evidence type="ECO:0000256" key="2">
    <source>
        <dbReference type="ARBA" id="ARBA00022676"/>
    </source>
</evidence>
<evidence type="ECO:0000256" key="4">
    <source>
        <dbReference type="RuleBase" id="RU003718"/>
    </source>
</evidence>
<dbReference type="InterPro" id="IPR002213">
    <property type="entry name" value="UDP_glucos_trans"/>
</dbReference>
<comment type="caution">
    <text evidence="6">The sequence shown here is derived from an EMBL/GenBank/DDBJ whole genome shotgun (WGS) entry which is preliminary data.</text>
</comment>
<evidence type="ECO:0000313" key="6">
    <source>
        <dbReference type="EMBL" id="KAL3755672.1"/>
    </source>
</evidence>
<dbReference type="Proteomes" id="UP001634007">
    <property type="component" value="Unassembled WGS sequence"/>
</dbReference>
<dbReference type="InterPro" id="IPR050481">
    <property type="entry name" value="UDP-glycosyltransf_plant"/>
</dbReference>